<dbReference type="RefSeq" id="XP_044717000.1">
    <property type="nucleotide sequence ID" value="XM_044867740.1"/>
</dbReference>
<dbReference type="PANTHER" id="PTHR21248:SF22">
    <property type="entry name" value="PHOSPHOLIPASE D"/>
    <property type="match status" value="1"/>
</dbReference>
<feature type="domain" description="Phospholipase D-like" evidence="2">
    <location>
        <begin position="436"/>
        <end position="585"/>
    </location>
</feature>
<accession>A0A9P8MUK7</accession>
<organism evidence="3 4">
    <name type="scientific">Hirsutella rhossiliensis</name>
    <dbReference type="NCBI Taxonomy" id="111463"/>
    <lineage>
        <taxon>Eukaryota</taxon>
        <taxon>Fungi</taxon>
        <taxon>Dikarya</taxon>
        <taxon>Ascomycota</taxon>
        <taxon>Pezizomycotina</taxon>
        <taxon>Sordariomycetes</taxon>
        <taxon>Hypocreomycetidae</taxon>
        <taxon>Hypocreales</taxon>
        <taxon>Ophiocordycipitaceae</taxon>
        <taxon>Hirsutella</taxon>
    </lineage>
</organism>
<dbReference type="CDD" id="cd00138">
    <property type="entry name" value="PLDc_SF"/>
    <property type="match status" value="1"/>
</dbReference>
<dbReference type="GeneID" id="68358398"/>
<comment type="caution">
    <text evidence="3">The sequence shown here is derived from an EMBL/GenBank/DDBJ whole genome shotgun (WGS) entry which is preliminary data.</text>
</comment>
<keyword evidence="4" id="KW-1185">Reference proteome</keyword>
<sequence length="635" mass="68834">MVSEHLVSLCQGPETVSSALAKNPNAAPGDIVKQLYGHFPKDLHHGLREQREAPSPDALEAALKCGRWGPTKPSPLFLQAFADSLECLGADPMSGMVSPPLMGTHGTVPLTAISSLADVIRHCSNLIVRARSEVFFVTCAWSPSLAQRLIKAALIELSRRAGKRGQRVVVKLMYDKATAANAIDAHQAVKPSGGTSLPVLQPAAYTSKSIQLPSPEEIPHVDLEVMTCHKFVLGTLHCKFCVIDRRIAVVMSNNVEDNCNMEMMTHVEGPVVDSIYDTALITWNKILRPPPPLLNVSTAEGSQPDFGAEPIDADGSSGQDQAEAAANGQGHAILPEHTPEDPHFDDSIAGEIARLQSCYSTKPRETRLQAANRQLNLVVQNPIDPCGPEIPEGAEMMPYISTLTACPVPMALVSRPPYGPLDSKNVHVPQNECWLSLIRNAQRNIFIQTPDLNAAPLIPAIAAALKRGVEVTYYVCFGYNDAGEMMPGQGGNNEHAARALFNSLSPDGPERQLLHVYHYVAKDQNRPIHQSYKSRACHIKLLIADHQVGVQGSGNQDTQSWAHSFELNVMVDSPEICGKWREAIDRNQNTKVFGRVADDGVWKDAEGNPGEGYLGDPNLIKALAGMVKMKGMGGF</sequence>
<dbReference type="Gene3D" id="3.30.870.10">
    <property type="entry name" value="Endonuclease Chain A"/>
    <property type="match status" value="2"/>
</dbReference>
<dbReference type="Proteomes" id="UP000824596">
    <property type="component" value="Unassembled WGS sequence"/>
</dbReference>
<dbReference type="SUPFAM" id="SSF56024">
    <property type="entry name" value="Phospholipase D/nuclease"/>
    <property type="match status" value="2"/>
</dbReference>
<dbReference type="AlphaFoldDB" id="A0A9P8MUK7"/>
<dbReference type="PANTHER" id="PTHR21248">
    <property type="entry name" value="CARDIOLIPIN SYNTHASE"/>
    <property type="match status" value="1"/>
</dbReference>
<name>A0A9P8MUK7_9HYPO</name>
<dbReference type="InterPro" id="IPR025202">
    <property type="entry name" value="PLD-like_dom"/>
</dbReference>
<evidence type="ECO:0000313" key="3">
    <source>
        <dbReference type="EMBL" id="KAH0959487.1"/>
    </source>
</evidence>
<evidence type="ECO:0000313" key="4">
    <source>
        <dbReference type="Proteomes" id="UP000824596"/>
    </source>
</evidence>
<gene>
    <name evidence="3" type="ORF">HRG_09269</name>
</gene>
<dbReference type="Pfam" id="PF13091">
    <property type="entry name" value="PLDc_2"/>
    <property type="match status" value="1"/>
</dbReference>
<evidence type="ECO:0000256" key="1">
    <source>
        <dbReference type="SAM" id="MobiDB-lite"/>
    </source>
</evidence>
<reference evidence="3" key="1">
    <citation type="submission" date="2021-09" db="EMBL/GenBank/DDBJ databases">
        <title>A high-quality genome of the endoparasitic fungus Hirsutella rhossiliensis with a comparison of Hirsutella genomes reveals transposable elements contributing to genome size variation.</title>
        <authorList>
            <person name="Lin R."/>
            <person name="Jiao Y."/>
            <person name="Sun X."/>
            <person name="Ling J."/>
            <person name="Xie B."/>
            <person name="Cheng X."/>
        </authorList>
    </citation>
    <scope>NUCLEOTIDE SEQUENCE</scope>
    <source>
        <strain evidence="3">HR02</strain>
    </source>
</reference>
<dbReference type="OrthoDB" id="9997422at2759"/>
<feature type="region of interest" description="Disordered" evidence="1">
    <location>
        <begin position="292"/>
        <end position="327"/>
    </location>
</feature>
<proteinExistence type="predicted"/>
<evidence type="ECO:0000259" key="2">
    <source>
        <dbReference type="Pfam" id="PF13091"/>
    </source>
</evidence>
<protein>
    <submittedName>
        <fullName evidence="3">PLD-like domain-containing protein</fullName>
    </submittedName>
</protein>
<dbReference type="GO" id="GO:0006793">
    <property type="term" value="P:phosphorus metabolic process"/>
    <property type="evidence" value="ECO:0007669"/>
    <property type="project" value="UniProtKB-ARBA"/>
</dbReference>
<dbReference type="EMBL" id="JAIZPD010000012">
    <property type="protein sequence ID" value="KAH0959487.1"/>
    <property type="molecule type" value="Genomic_DNA"/>
</dbReference>